<dbReference type="Proteomes" id="UP001059041">
    <property type="component" value="Linkage Group LG19"/>
</dbReference>
<dbReference type="GO" id="GO:0000149">
    <property type="term" value="F:SNARE binding"/>
    <property type="evidence" value="ECO:0007669"/>
    <property type="project" value="TreeGrafter"/>
</dbReference>
<feature type="domain" description="T-SNARE coiled-coil homology" evidence="4">
    <location>
        <begin position="187"/>
        <end position="249"/>
    </location>
</feature>
<keyword evidence="6" id="KW-1185">Reference proteome</keyword>
<dbReference type="CDD" id="cd00179">
    <property type="entry name" value="SynN"/>
    <property type="match status" value="1"/>
</dbReference>
<evidence type="ECO:0000256" key="1">
    <source>
        <dbReference type="ARBA" id="ARBA00009063"/>
    </source>
</evidence>
<evidence type="ECO:0000256" key="2">
    <source>
        <dbReference type="ARBA" id="ARBA00023054"/>
    </source>
</evidence>
<reference evidence="5" key="1">
    <citation type="submission" date="2021-02" db="EMBL/GenBank/DDBJ databases">
        <title>Comparative genomics reveals that relaxation of natural selection precedes convergent phenotypic evolution of cavefish.</title>
        <authorList>
            <person name="Peng Z."/>
        </authorList>
    </citation>
    <scope>NUCLEOTIDE SEQUENCE</scope>
    <source>
        <tissue evidence="5">Muscle</tissue>
    </source>
</reference>
<dbReference type="GO" id="GO:0005484">
    <property type="term" value="F:SNAP receptor activity"/>
    <property type="evidence" value="ECO:0007669"/>
    <property type="project" value="InterPro"/>
</dbReference>
<proteinExistence type="inferred from homology"/>
<dbReference type="PROSITE" id="PS50192">
    <property type="entry name" value="T_SNARE"/>
    <property type="match status" value="1"/>
</dbReference>
<dbReference type="Gene3D" id="1.20.58.70">
    <property type="match status" value="1"/>
</dbReference>
<dbReference type="SUPFAM" id="SSF47661">
    <property type="entry name" value="t-snare proteins"/>
    <property type="match status" value="1"/>
</dbReference>
<dbReference type="PROSITE" id="PS00914">
    <property type="entry name" value="SYNTAXIN"/>
    <property type="match status" value="1"/>
</dbReference>
<dbReference type="GO" id="GO:0048278">
    <property type="term" value="P:vesicle docking"/>
    <property type="evidence" value="ECO:0007669"/>
    <property type="project" value="TreeGrafter"/>
</dbReference>
<gene>
    <name evidence="5" type="ORF">IRJ41_018030</name>
</gene>
<dbReference type="Gene3D" id="1.20.5.110">
    <property type="match status" value="1"/>
</dbReference>
<dbReference type="InterPro" id="IPR000727">
    <property type="entry name" value="T_SNARE_dom"/>
</dbReference>
<dbReference type="GO" id="GO:0048787">
    <property type="term" value="C:presynaptic active zone membrane"/>
    <property type="evidence" value="ECO:0007669"/>
    <property type="project" value="TreeGrafter"/>
</dbReference>
<dbReference type="OrthoDB" id="10255013at2759"/>
<dbReference type="GO" id="GO:0008021">
    <property type="term" value="C:synaptic vesicle"/>
    <property type="evidence" value="ECO:0007669"/>
    <property type="project" value="TreeGrafter"/>
</dbReference>
<evidence type="ECO:0000313" key="6">
    <source>
        <dbReference type="Proteomes" id="UP001059041"/>
    </source>
</evidence>
<dbReference type="AlphaFoldDB" id="A0A9W7TCT6"/>
<dbReference type="GO" id="GO:0006886">
    <property type="term" value="P:intracellular protein transport"/>
    <property type="evidence" value="ECO:0007669"/>
    <property type="project" value="InterPro"/>
</dbReference>
<accession>A0A9W7TCT6</accession>
<protein>
    <recommendedName>
        <fullName evidence="4">t-SNARE coiled-coil homology domain-containing protein</fullName>
    </recommendedName>
</protein>
<evidence type="ECO:0000259" key="4">
    <source>
        <dbReference type="PROSITE" id="PS50192"/>
    </source>
</evidence>
<organism evidence="5 6">
    <name type="scientific">Triplophysa rosa</name>
    <name type="common">Cave loach</name>
    <dbReference type="NCBI Taxonomy" id="992332"/>
    <lineage>
        <taxon>Eukaryota</taxon>
        <taxon>Metazoa</taxon>
        <taxon>Chordata</taxon>
        <taxon>Craniata</taxon>
        <taxon>Vertebrata</taxon>
        <taxon>Euteleostomi</taxon>
        <taxon>Actinopterygii</taxon>
        <taxon>Neopterygii</taxon>
        <taxon>Teleostei</taxon>
        <taxon>Ostariophysi</taxon>
        <taxon>Cypriniformes</taxon>
        <taxon>Nemacheilidae</taxon>
        <taxon>Triplophysa</taxon>
    </lineage>
</organism>
<dbReference type="PANTHER" id="PTHR19957">
    <property type="entry name" value="SYNTAXIN"/>
    <property type="match status" value="1"/>
</dbReference>
<dbReference type="SMART" id="SM00397">
    <property type="entry name" value="t_SNARE"/>
    <property type="match status" value="1"/>
</dbReference>
<comment type="caution">
    <text evidence="5">The sequence shown here is derived from an EMBL/GenBank/DDBJ whole genome shotgun (WGS) entry which is preliminary data.</text>
</comment>
<evidence type="ECO:0000313" key="5">
    <source>
        <dbReference type="EMBL" id="KAI7796210.1"/>
    </source>
</evidence>
<dbReference type="Pfam" id="PF00804">
    <property type="entry name" value="Syntaxin"/>
    <property type="match status" value="1"/>
</dbReference>
<dbReference type="GO" id="GO:0031201">
    <property type="term" value="C:SNARE complex"/>
    <property type="evidence" value="ECO:0007669"/>
    <property type="project" value="TreeGrafter"/>
</dbReference>
<dbReference type="InterPro" id="IPR006012">
    <property type="entry name" value="Syntaxin/epimorphin_CS"/>
</dbReference>
<dbReference type="InterPro" id="IPR006011">
    <property type="entry name" value="Syntaxin_N"/>
</dbReference>
<dbReference type="InterPro" id="IPR010989">
    <property type="entry name" value="SNARE"/>
</dbReference>
<comment type="similarity">
    <text evidence="1 3">Belongs to the syntaxin family.</text>
</comment>
<evidence type="ECO:0000256" key="3">
    <source>
        <dbReference type="RuleBase" id="RU003858"/>
    </source>
</evidence>
<dbReference type="PANTHER" id="PTHR19957:SF36">
    <property type="entry name" value="SYNTAXIN-2"/>
    <property type="match status" value="1"/>
</dbReference>
<dbReference type="GO" id="GO:0031629">
    <property type="term" value="P:synaptic vesicle fusion to presynaptic active zone membrane"/>
    <property type="evidence" value="ECO:0007669"/>
    <property type="project" value="TreeGrafter"/>
</dbReference>
<dbReference type="InterPro" id="IPR045242">
    <property type="entry name" value="Syntaxin"/>
</dbReference>
<keyword evidence="2" id="KW-0175">Coiled coil</keyword>
<name>A0A9W7TCT6_TRIRA</name>
<sequence>MKDRLADLTPCRGGHTAPVETNAFLEEFLRKVDEVQKLMNRISHSVEEVRSRHHTILTEINPPMYVREELEQLNNDIKRTADDMQAKLKDLDGSFSECENANSGSVYFRIQTTQHTALSLRFSEIMNAYNQELLSFRKNSKERIQRQLEIRGRVITEEETEVLLQNNNTSVFTLDSVPGGNITGQTLNEIELRHKDILCLEASIRELNNMFIDIAMLVSRQGEMANNIEKTVMKAGNYVEHGKETIKEAVVYKNSWRIRLPPLRRSFKSKAKAVTTDGS</sequence>
<dbReference type="EMBL" id="JAFHDT010000019">
    <property type="protein sequence ID" value="KAI7796210.1"/>
    <property type="molecule type" value="Genomic_DNA"/>
</dbReference>
<dbReference type="SMART" id="SM00503">
    <property type="entry name" value="SynN"/>
    <property type="match status" value="1"/>
</dbReference>